<name>A0A1Y2SG50_9GAMM</name>
<feature type="domain" description="Tyr recombinase" evidence="4">
    <location>
        <begin position="1"/>
        <end position="146"/>
    </location>
</feature>
<dbReference type="STRING" id="40578.Xbed_03376"/>
<dbReference type="InterPro" id="IPR050808">
    <property type="entry name" value="Phage_Integrase"/>
</dbReference>
<gene>
    <name evidence="5" type="ORF">Xbed_03376</name>
</gene>
<dbReference type="PROSITE" id="PS51898">
    <property type="entry name" value="TYR_RECOMBINASE"/>
    <property type="match status" value="1"/>
</dbReference>
<dbReference type="InterPro" id="IPR002104">
    <property type="entry name" value="Integrase_catalytic"/>
</dbReference>
<dbReference type="Gene3D" id="1.10.443.10">
    <property type="entry name" value="Intergrase catalytic core"/>
    <property type="match status" value="1"/>
</dbReference>
<organism evidence="5 6">
    <name type="scientific">Xenorhabdus beddingii</name>
    <dbReference type="NCBI Taxonomy" id="40578"/>
    <lineage>
        <taxon>Bacteria</taxon>
        <taxon>Pseudomonadati</taxon>
        <taxon>Pseudomonadota</taxon>
        <taxon>Gammaproteobacteria</taxon>
        <taxon>Enterobacterales</taxon>
        <taxon>Morganellaceae</taxon>
        <taxon>Xenorhabdus</taxon>
    </lineage>
</organism>
<dbReference type="Pfam" id="PF00589">
    <property type="entry name" value="Phage_integrase"/>
    <property type="match status" value="1"/>
</dbReference>
<dbReference type="GO" id="GO:0003677">
    <property type="term" value="F:DNA binding"/>
    <property type="evidence" value="ECO:0007669"/>
    <property type="project" value="InterPro"/>
</dbReference>
<dbReference type="GO" id="GO:0006310">
    <property type="term" value="P:DNA recombination"/>
    <property type="evidence" value="ECO:0007669"/>
    <property type="project" value="UniProtKB-KW"/>
</dbReference>
<keyword evidence="6" id="KW-1185">Reference proteome</keyword>
<dbReference type="InterPro" id="IPR013762">
    <property type="entry name" value="Integrase-like_cat_sf"/>
</dbReference>
<dbReference type="PANTHER" id="PTHR30629:SF2">
    <property type="entry name" value="PROPHAGE INTEGRASE INTS-RELATED"/>
    <property type="match status" value="1"/>
</dbReference>
<dbReference type="CDD" id="cd00801">
    <property type="entry name" value="INT_P4_C"/>
    <property type="match status" value="1"/>
</dbReference>
<dbReference type="AlphaFoldDB" id="A0A1Y2SG50"/>
<evidence type="ECO:0000256" key="3">
    <source>
        <dbReference type="ARBA" id="ARBA00023172"/>
    </source>
</evidence>
<evidence type="ECO:0000259" key="4">
    <source>
        <dbReference type="PROSITE" id="PS51898"/>
    </source>
</evidence>
<evidence type="ECO:0000256" key="1">
    <source>
        <dbReference type="ARBA" id="ARBA00008857"/>
    </source>
</evidence>
<protein>
    <submittedName>
        <fullName evidence="5">Integrase</fullName>
    </submittedName>
</protein>
<keyword evidence="3" id="KW-0233">DNA recombination</keyword>
<dbReference type="GO" id="GO:0015074">
    <property type="term" value="P:DNA integration"/>
    <property type="evidence" value="ECO:0007669"/>
    <property type="project" value="UniProtKB-KW"/>
</dbReference>
<keyword evidence="2" id="KW-0229">DNA integration</keyword>
<dbReference type="SUPFAM" id="SSF56349">
    <property type="entry name" value="DNA breaking-rejoining enzymes"/>
    <property type="match status" value="1"/>
</dbReference>
<dbReference type="PANTHER" id="PTHR30629">
    <property type="entry name" value="PROPHAGE INTEGRASE"/>
    <property type="match status" value="1"/>
</dbReference>
<comment type="similarity">
    <text evidence="1">Belongs to the 'phage' integrase family.</text>
</comment>
<dbReference type="EMBL" id="MUBK01000037">
    <property type="protein sequence ID" value="OTA16984.1"/>
    <property type="molecule type" value="Genomic_DNA"/>
</dbReference>
<evidence type="ECO:0000313" key="5">
    <source>
        <dbReference type="EMBL" id="OTA16984.1"/>
    </source>
</evidence>
<evidence type="ECO:0000256" key="2">
    <source>
        <dbReference type="ARBA" id="ARBA00022908"/>
    </source>
</evidence>
<dbReference type="Proteomes" id="UP000194204">
    <property type="component" value="Unassembled WGS sequence"/>
</dbReference>
<dbReference type="InterPro" id="IPR011010">
    <property type="entry name" value="DNA_brk_join_enz"/>
</dbReference>
<sequence>MLILTGVRPGELRKAEWSEIDLDKAVWTISAERMKMRRTHVVPLSEQVIDLLKQIQPISGSYQYVFPSRTDYRKHISDMAINTMIRRMGYSGRATGHGFRHTMSTILHDQGFNTAWVEKQLAHVDKNSIRGTYNHAQYLDGRREMLQWYADYMEMLERGENVLIGKFGKRA</sequence>
<proteinExistence type="inferred from homology"/>
<dbReference type="RefSeq" id="WP_422641371.1">
    <property type="nucleotide sequence ID" value="NZ_CAWNHF010000142.1"/>
</dbReference>
<comment type="caution">
    <text evidence="5">The sequence shown here is derived from an EMBL/GenBank/DDBJ whole genome shotgun (WGS) entry which is preliminary data.</text>
</comment>
<accession>A0A1Y2SG50</accession>
<reference evidence="5 6" key="1">
    <citation type="submission" date="2017-01" db="EMBL/GenBank/DDBJ databases">
        <title>Deconstructing symbiosis and pathogenesis requirements using a combined genomic-metabolomic approach.</title>
        <authorList>
            <person name="Tobias N.J."/>
            <person name="Wolff H."/>
            <person name="Djahanschiri B."/>
            <person name="Ebersberger I."/>
            <person name="Bode H.B."/>
        </authorList>
    </citation>
    <scope>NUCLEOTIDE SEQUENCE [LARGE SCALE GENOMIC DNA]</scope>
    <source>
        <strain evidence="5 6">DSM 4764</strain>
    </source>
</reference>
<evidence type="ECO:0000313" key="6">
    <source>
        <dbReference type="Proteomes" id="UP000194204"/>
    </source>
</evidence>